<dbReference type="InterPro" id="IPR020635">
    <property type="entry name" value="Tyr_kinase_cat_dom"/>
</dbReference>
<comment type="catalytic activity">
    <reaction evidence="12 16">
        <text>L-tyrosyl-[protein] + ATP = O-phospho-L-tyrosyl-[protein] + ADP + H(+)</text>
        <dbReference type="Rhea" id="RHEA:10596"/>
        <dbReference type="Rhea" id="RHEA-COMP:10136"/>
        <dbReference type="Rhea" id="RHEA-COMP:20101"/>
        <dbReference type="ChEBI" id="CHEBI:15378"/>
        <dbReference type="ChEBI" id="CHEBI:30616"/>
        <dbReference type="ChEBI" id="CHEBI:46858"/>
        <dbReference type="ChEBI" id="CHEBI:61978"/>
        <dbReference type="ChEBI" id="CHEBI:456216"/>
        <dbReference type="EC" id="2.7.10.2"/>
    </reaction>
</comment>
<gene>
    <name evidence="21" type="ORF">JZ751_018246</name>
</gene>
<feature type="compositionally biased region" description="Basic and acidic residues" evidence="17">
    <location>
        <begin position="30"/>
        <end position="55"/>
    </location>
</feature>
<dbReference type="PROSITE" id="PS00107">
    <property type="entry name" value="PROTEIN_KINASE_ATP"/>
    <property type="match status" value="1"/>
</dbReference>
<dbReference type="SUPFAM" id="SSF55550">
    <property type="entry name" value="SH2 domain"/>
    <property type="match status" value="1"/>
</dbReference>
<dbReference type="Proteomes" id="UP000824540">
    <property type="component" value="Unassembled WGS sequence"/>
</dbReference>
<dbReference type="PROSITE" id="PS50011">
    <property type="entry name" value="PROTEIN_KINASE_DOM"/>
    <property type="match status" value="1"/>
</dbReference>
<dbReference type="Gene3D" id="2.30.30.40">
    <property type="entry name" value="SH3 Domains"/>
    <property type="match status" value="1"/>
</dbReference>
<dbReference type="GO" id="GO:0005524">
    <property type="term" value="F:ATP binding"/>
    <property type="evidence" value="ECO:0007669"/>
    <property type="project" value="UniProtKB-UniRule"/>
</dbReference>
<evidence type="ECO:0000256" key="3">
    <source>
        <dbReference type="ARBA" id="ARBA00022490"/>
    </source>
</evidence>
<keyword evidence="4 16" id="KW-0808">Transferase</keyword>
<dbReference type="GO" id="GO:0005737">
    <property type="term" value="C:cytoplasm"/>
    <property type="evidence" value="ECO:0007669"/>
    <property type="project" value="UniProtKB-SubCell"/>
</dbReference>
<keyword evidence="22" id="KW-1185">Reference proteome</keyword>
<keyword evidence="2 14" id="KW-0728">SH3 domain</keyword>
<evidence type="ECO:0000256" key="10">
    <source>
        <dbReference type="ARBA" id="ARBA00023137"/>
    </source>
</evidence>
<dbReference type="SMART" id="SM00219">
    <property type="entry name" value="TyrKc"/>
    <property type="match status" value="1"/>
</dbReference>
<name>A0A8T2NNW3_9TELE</name>
<evidence type="ECO:0000256" key="16">
    <source>
        <dbReference type="RuleBase" id="RU362096"/>
    </source>
</evidence>
<evidence type="ECO:0000256" key="6">
    <source>
        <dbReference type="ARBA" id="ARBA00022741"/>
    </source>
</evidence>
<evidence type="ECO:0000259" key="18">
    <source>
        <dbReference type="PROSITE" id="PS50001"/>
    </source>
</evidence>
<dbReference type="InterPro" id="IPR036028">
    <property type="entry name" value="SH3-like_dom_sf"/>
</dbReference>
<dbReference type="SUPFAM" id="SSF50044">
    <property type="entry name" value="SH3-domain"/>
    <property type="match status" value="1"/>
</dbReference>
<evidence type="ECO:0000259" key="20">
    <source>
        <dbReference type="PROSITE" id="PS50011"/>
    </source>
</evidence>
<comment type="caution">
    <text evidence="21">The sequence shown here is derived from an EMBL/GenBank/DDBJ whole genome shotgun (WGS) entry which is preliminary data.</text>
</comment>
<keyword evidence="3" id="KW-0963">Cytoplasm</keyword>
<comment type="subcellular location">
    <subcellularLocation>
        <location evidence="1">Cytoplasm</location>
    </subcellularLocation>
</comment>
<feature type="domain" description="Protein kinase" evidence="20">
    <location>
        <begin position="760"/>
        <end position="1011"/>
    </location>
</feature>
<dbReference type="PROSITE" id="PS50002">
    <property type="entry name" value="SH3"/>
    <property type="match status" value="1"/>
</dbReference>
<dbReference type="SUPFAM" id="SSF56112">
    <property type="entry name" value="Protein kinase-like (PK-like)"/>
    <property type="match status" value="1"/>
</dbReference>
<dbReference type="Pfam" id="PF00018">
    <property type="entry name" value="SH3_1"/>
    <property type="match status" value="1"/>
</dbReference>
<evidence type="ECO:0000256" key="9">
    <source>
        <dbReference type="ARBA" id="ARBA00022999"/>
    </source>
</evidence>
<dbReference type="PROSITE" id="PS00109">
    <property type="entry name" value="PROTEIN_KINASE_TYR"/>
    <property type="match status" value="1"/>
</dbReference>
<sequence length="1016" mass="112683">MEREILTGTRYATKIVAMAMAAAGCREQRGGCEGKGRVEERRMTAEGERRRDETFKSAPDSLRPFWIPFRKSQGASPRFLRLVTLRATQSSKALTTREEVGPHFSFLVHVTLDCAIFLLFFLSVSGKDERTLSERLAPAIPAQLNLAAALCIQICSRHVSTHGSSPPQHPYAPSTMPTLSHPPQFHACSQDVAFMKSDTLRYRGVGLALISEQSYRAQQVCGAHGTPSELSCHITSNVTERQMGCTALRIYHTCRSKMLPDRLSHLIGTRCDDCFCPPSFYQITWPPGTECIAKYNFQGTTEQDLPFSKGDVLTIIGVTKDPNWYKAKNIMGREGTIPANYVQKREGVKSGGKLSLMPLNRRLIHTPEAVGTGACSGLPPDCSSSYRAHSQLLVSILFCIITGGGGVRWLHLLPAPEEDPCFKQRLLAWSPTVLNNWSALRLEDVEGLITWFHGKITRDQAERLLYPPETGLFLVRESTNYPGDYTLCVSCEGKVEHYRIIYHNGKLSIDEEEFFDNLMQLVEGGVDFFTAAECSRPPSHRKPSASRCISTTPLAERLQGQCNNPVGLPVVKIRSDCASGPEQRCPEGRMINHMAFRILTARMSPGLGSAAMKATGSPPLPAISPNSPPCFRGGDVTDMEPGWAWLPGLGHALPLHPPSPVSKPPHTDSDCTGDRHIHSLPQPTLTQLYLSAISELHQSELSTSLTCACLFTESASNLSHYTKDADGLCTRLIKPKLMEGTVAAQDEFSRSGWALNRKELKLIQTIGKGEFGDVMVGDYRGTKVAVKCIKHDATAQAFVAEASVMTQLRHNNLVQLLGVIVEERGSLFIVTEYMAKGSLVDYLRSRGRTVLGGDCLLKFSLDVCEAMEYLEANNFVHRDLAARNVLVSDDNIAKVSDFGLTKEASSTQDTAKLPVKWTSPEALREKQKFSTKSDVWSYGILLWEIYSFGRVPYPRIPLKDVVPRVEKGYKMDAPDGCPPVVYDIMKQCWTLDPVVRPCFRVLREKMQHIRAKELYL</sequence>
<comment type="similarity">
    <text evidence="16">Belongs to the protein kinase superfamily. Tyr protein kinase family.</text>
</comment>
<keyword evidence="8 15" id="KW-0067">ATP-binding</keyword>
<dbReference type="PRINTS" id="PR00401">
    <property type="entry name" value="SH2DOMAIN"/>
</dbReference>
<evidence type="ECO:0000256" key="2">
    <source>
        <dbReference type="ARBA" id="ARBA00022443"/>
    </source>
</evidence>
<dbReference type="Pfam" id="PF00017">
    <property type="entry name" value="SH2"/>
    <property type="match status" value="1"/>
</dbReference>
<dbReference type="FunFam" id="1.10.510.10:FF:000272">
    <property type="entry name" value="Tyrosine-protein kinase"/>
    <property type="match status" value="1"/>
</dbReference>
<keyword evidence="7 16" id="KW-0418">Kinase</keyword>
<evidence type="ECO:0000256" key="14">
    <source>
        <dbReference type="PROSITE-ProRule" id="PRU00192"/>
    </source>
</evidence>
<dbReference type="GO" id="GO:0004715">
    <property type="term" value="F:non-membrane spanning protein tyrosine kinase activity"/>
    <property type="evidence" value="ECO:0007669"/>
    <property type="project" value="UniProtKB-EC"/>
</dbReference>
<dbReference type="FunFam" id="3.30.505.10:FF:000023">
    <property type="entry name" value="Tyrosine-protein kinase"/>
    <property type="match status" value="1"/>
</dbReference>
<accession>A0A8T2NNW3</accession>
<dbReference type="Pfam" id="PF07714">
    <property type="entry name" value="PK_Tyr_Ser-Thr"/>
    <property type="match status" value="1"/>
</dbReference>
<dbReference type="PANTHER" id="PTHR24418">
    <property type="entry name" value="TYROSINE-PROTEIN KINASE"/>
    <property type="match status" value="1"/>
</dbReference>
<dbReference type="InterPro" id="IPR000719">
    <property type="entry name" value="Prot_kinase_dom"/>
</dbReference>
<keyword evidence="10 16" id="KW-0829">Tyrosine-protein kinase</keyword>
<dbReference type="InterPro" id="IPR011009">
    <property type="entry name" value="Kinase-like_dom_sf"/>
</dbReference>
<dbReference type="InterPro" id="IPR008266">
    <property type="entry name" value="Tyr_kinase_AS"/>
</dbReference>
<dbReference type="FunFam" id="3.30.200.20:FF:000053">
    <property type="entry name" value="Tyrosine-protein kinase"/>
    <property type="match status" value="1"/>
</dbReference>
<evidence type="ECO:0000256" key="17">
    <source>
        <dbReference type="SAM" id="MobiDB-lite"/>
    </source>
</evidence>
<dbReference type="Gene3D" id="1.10.510.10">
    <property type="entry name" value="Transferase(Phosphotransferase) domain 1"/>
    <property type="match status" value="1"/>
</dbReference>
<dbReference type="PRINTS" id="PR00109">
    <property type="entry name" value="TYRKINASE"/>
</dbReference>
<dbReference type="InterPro" id="IPR001245">
    <property type="entry name" value="Ser-Thr/Tyr_kinase_cat_dom"/>
</dbReference>
<dbReference type="EC" id="2.7.10.2" evidence="16"/>
<evidence type="ECO:0000256" key="15">
    <source>
        <dbReference type="PROSITE-ProRule" id="PRU10141"/>
    </source>
</evidence>
<dbReference type="EMBL" id="JAFBMS010000031">
    <property type="protein sequence ID" value="KAG9341929.1"/>
    <property type="molecule type" value="Genomic_DNA"/>
</dbReference>
<evidence type="ECO:0000256" key="5">
    <source>
        <dbReference type="ARBA" id="ARBA00022707"/>
    </source>
</evidence>
<dbReference type="InterPro" id="IPR001452">
    <property type="entry name" value="SH3_domain"/>
</dbReference>
<feature type="domain" description="SH2" evidence="18">
    <location>
        <begin position="451"/>
        <end position="523"/>
    </location>
</feature>
<proteinExistence type="inferred from homology"/>
<dbReference type="PROSITE" id="PS51257">
    <property type="entry name" value="PROKAR_LIPOPROTEIN"/>
    <property type="match status" value="1"/>
</dbReference>
<evidence type="ECO:0000256" key="12">
    <source>
        <dbReference type="ARBA" id="ARBA00051245"/>
    </source>
</evidence>
<dbReference type="Gene3D" id="3.30.505.10">
    <property type="entry name" value="SH2 domain"/>
    <property type="match status" value="1"/>
</dbReference>
<keyword evidence="11" id="KW-0449">Lipoprotein</keyword>
<dbReference type="InterPro" id="IPR017441">
    <property type="entry name" value="Protein_kinase_ATP_BS"/>
</dbReference>
<evidence type="ECO:0000256" key="13">
    <source>
        <dbReference type="PROSITE-ProRule" id="PRU00191"/>
    </source>
</evidence>
<evidence type="ECO:0000256" key="4">
    <source>
        <dbReference type="ARBA" id="ARBA00022679"/>
    </source>
</evidence>
<dbReference type="Gene3D" id="3.30.200.20">
    <property type="entry name" value="Phosphorylase Kinase, domain 1"/>
    <property type="match status" value="1"/>
</dbReference>
<evidence type="ECO:0000256" key="11">
    <source>
        <dbReference type="ARBA" id="ARBA00023288"/>
    </source>
</evidence>
<dbReference type="SMART" id="SM00252">
    <property type="entry name" value="SH2"/>
    <property type="match status" value="1"/>
</dbReference>
<dbReference type="InterPro" id="IPR036860">
    <property type="entry name" value="SH2_dom_sf"/>
</dbReference>
<feature type="domain" description="SH3" evidence="19">
    <location>
        <begin position="286"/>
        <end position="347"/>
    </location>
</feature>
<dbReference type="InterPro" id="IPR050198">
    <property type="entry name" value="Non-receptor_tyrosine_kinases"/>
</dbReference>
<dbReference type="InterPro" id="IPR000980">
    <property type="entry name" value="SH2"/>
</dbReference>
<dbReference type="AlphaFoldDB" id="A0A8T2NNW3"/>
<protein>
    <recommendedName>
        <fullName evidence="16">Tyrosine-protein kinase</fullName>
        <ecNumber evidence="16">2.7.10.2</ecNumber>
    </recommendedName>
</protein>
<feature type="binding site" evidence="15">
    <location>
        <position position="787"/>
    </location>
    <ligand>
        <name>ATP</name>
        <dbReference type="ChEBI" id="CHEBI:30616"/>
    </ligand>
</feature>
<evidence type="ECO:0000259" key="19">
    <source>
        <dbReference type="PROSITE" id="PS50002"/>
    </source>
</evidence>
<dbReference type="CDD" id="cd11769">
    <property type="entry name" value="SH3_CSK"/>
    <property type="match status" value="1"/>
</dbReference>
<keyword evidence="5" id="KW-0519">Myristate</keyword>
<organism evidence="21 22">
    <name type="scientific">Albula glossodonta</name>
    <name type="common">roundjaw bonefish</name>
    <dbReference type="NCBI Taxonomy" id="121402"/>
    <lineage>
        <taxon>Eukaryota</taxon>
        <taxon>Metazoa</taxon>
        <taxon>Chordata</taxon>
        <taxon>Craniata</taxon>
        <taxon>Vertebrata</taxon>
        <taxon>Euteleostomi</taxon>
        <taxon>Actinopterygii</taxon>
        <taxon>Neopterygii</taxon>
        <taxon>Teleostei</taxon>
        <taxon>Albuliformes</taxon>
        <taxon>Albulidae</taxon>
        <taxon>Albula</taxon>
    </lineage>
</organism>
<evidence type="ECO:0000256" key="8">
    <source>
        <dbReference type="ARBA" id="ARBA00022840"/>
    </source>
</evidence>
<keyword evidence="6 15" id="KW-0547">Nucleotide-binding</keyword>
<dbReference type="SMART" id="SM00326">
    <property type="entry name" value="SH3"/>
    <property type="match status" value="1"/>
</dbReference>
<feature type="region of interest" description="Disordered" evidence="17">
    <location>
        <begin position="30"/>
        <end position="56"/>
    </location>
</feature>
<reference evidence="21" key="1">
    <citation type="thesis" date="2021" institute="BYU ScholarsArchive" country="Provo, UT, USA">
        <title>Applications of and Algorithms for Genome Assembly and Genomic Analyses with an Emphasis on Marine Teleosts.</title>
        <authorList>
            <person name="Pickett B.D."/>
        </authorList>
    </citation>
    <scope>NUCLEOTIDE SEQUENCE</scope>
    <source>
        <strain evidence="21">HI-2016</strain>
    </source>
</reference>
<keyword evidence="9 13" id="KW-0727">SH2 domain</keyword>
<evidence type="ECO:0000313" key="21">
    <source>
        <dbReference type="EMBL" id="KAG9341929.1"/>
    </source>
</evidence>
<dbReference type="PROSITE" id="PS50001">
    <property type="entry name" value="SH2"/>
    <property type="match status" value="1"/>
</dbReference>
<dbReference type="CDD" id="cd05082">
    <property type="entry name" value="PTKc_Csk"/>
    <property type="match status" value="1"/>
</dbReference>
<evidence type="ECO:0000256" key="1">
    <source>
        <dbReference type="ARBA" id="ARBA00004496"/>
    </source>
</evidence>
<evidence type="ECO:0000256" key="7">
    <source>
        <dbReference type="ARBA" id="ARBA00022777"/>
    </source>
</evidence>
<evidence type="ECO:0000313" key="22">
    <source>
        <dbReference type="Proteomes" id="UP000824540"/>
    </source>
</evidence>
<dbReference type="OrthoDB" id="346907at2759"/>